<keyword evidence="2" id="KW-1185">Reference proteome</keyword>
<dbReference type="Proteomes" id="UP000253664">
    <property type="component" value="Unassembled WGS sequence"/>
</dbReference>
<organism evidence="1 2">
    <name type="scientific">Ophiocordyceps polyrhachis-furcata BCC 54312</name>
    <dbReference type="NCBI Taxonomy" id="1330021"/>
    <lineage>
        <taxon>Eukaryota</taxon>
        <taxon>Fungi</taxon>
        <taxon>Dikarya</taxon>
        <taxon>Ascomycota</taxon>
        <taxon>Pezizomycotina</taxon>
        <taxon>Sordariomycetes</taxon>
        <taxon>Hypocreomycetidae</taxon>
        <taxon>Hypocreales</taxon>
        <taxon>Ophiocordycipitaceae</taxon>
        <taxon>Ophiocordyceps</taxon>
    </lineage>
</organism>
<dbReference type="AlphaFoldDB" id="A0A367LFM6"/>
<proteinExistence type="predicted"/>
<dbReference type="EMBL" id="LKCN02000007">
    <property type="protein sequence ID" value="RCI13234.1"/>
    <property type="molecule type" value="Genomic_DNA"/>
</dbReference>
<accession>A0A367LFM6</accession>
<gene>
    <name evidence="1" type="ORF">L249_0827</name>
</gene>
<reference evidence="1 2" key="1">
    <citation type="journal article" date="2015" name="BMC Genomics">
        <title>Insights from the genome of Ophiocordyceps polyrhachis-furcata to pathogenicity and host specificity in insect fungi.</title>
        <authorList>
            <person name="Wichadakul D."/>
            <person name="Kobmoo N."/>
            <person name="Ingsriswang S."/>
            <person name="Tangphatsornruang S."/>
            <person name="Chantasingh D."/>
            <person name="Luangsa-ard J.J."/>
            <person name="Eurwilaichitr L."/>
        </authorList>
    </citation>
    <scope>NUCLEOTIDE SEQUENCE [LARGE SCALE GENOMIC DNA]</scope>
    <source>
        <strain evidence="1 2">BCC 54312</strain>
    </source>
</reference>
<protein>
    <submittedName>
        <fullName evidence="1">Uncharacterized protein</fullName>
    </submittedName>
</protein>
<name>A0A367LFM6_9HYPO</name>
<comment type="caution">
    <text evidence="1">The sequence shown here is derived from an EMBL/GenBank/DDBJ whole genome shotgun (WGS) entry which is preliminary data.</text>
</comment>
<sequence length="52" mass="6017">MPPQHLGNLVRMDRLLPEPLFFSFCDPWKPLSFLFLCKNSPLLLCLFSPVVV</sequence>
<evidence type="ECO:0000313" key="2">
    <source>
        <dbReference type="Proteomes" id="UP000253664"/>
    </source>
</evidence>
<evidence type="ECO:0000313" key="1">
    <source>
        <dbReference type="EMBL" id="RCI13234.1"/>
    </source>
</evidence>